<keyword evidence="3" id="KW-1185">Reference proteome</keyword>
<name>A0ABQ9GMC3_9NEOP</name>
<dbReference type="Proteomes" id="UP001159363">
    <property type="component" value="Chromosome 10"/>
</dbReference>
<proteinExistence type="predicted"/>
<protein>
    <submittedName>
        <fullName evidence="2">Uncharacterized protein</fullName>
    </submittedName>
</protein>
<comment type="caution">
    <text evidence="2">The sequence shown here is derived from an EMBL/GenBank/DDBJ whole genome shotgun (WGS) entry which is preliminary data.</text>
</comment>
<gene>
    <name evidence="2" type="ORF">PR048_026792</name>
</gene>
<accession>A0ABQ9GMC3</accession>
<feature type="compositionally biased region" description="Basic and acidic residues" evidence="1">
    <location>
        <begin position="24"/>
        <end position="42"/>
    </location>
</feature>
<evidence type="ECO:0000256" key="1">
    <source>
        <dbReference type="SAM" id="MobiDB-lite"/>
    </source>
</evidence>
<dbReference type="EMBL" id="JARBHB010000011">
    <property type="protein sequence ID" value="KAJ8873175.1"/>
    <property type="molecule type" value="Genomic_DNA"/>
</dbReference>
<feature type="region of interest" description="Disordered" evidence="1">
    <location>
        <begin position="1"/>
        <end position="42"/>
    </location>
</feature>
<organism evidence="2 3">
    <name type="scientific">Dryococelus australis</name>
    <dbReference type="NCBI Taxonomy" id="614101"/>
    <lineage>
        <taxon>Eukaryota</taxon>
        <taxon>Metazoa</taxon>
        <taxon>Ecdysozoa</taxon>
        <taxon>Arthropoda</taxon>
        <taxon>Hexapoda</taxon>
        <taxon>Insecta</taxon>
        <taxon>Pterygota</taxon>
        <taxon>Neoptera</taxon>
        <taxon>Polyneoptera</taxon>
        <taxon>Phasmatodea</taxon>
        <taxon>Verophasmatodea</taxon>
        <taxon>Anareolatae</taxon>
        <taxon>Phasmatidae</taxon>
        <taxon>Eurycanthinae</taxon>
        <taxon>Dryococelus</taxon>
    </lineage>
</organism>
<sequence length="95" mass="10992">MTGATTHTYLDKQRTKKKGGSTETLDHGRKERSPAIKAATHDEMSPFLKAHNRNVHIHWRLLDKYLSNVKPHHTAHPQQRTNALHRRVCSPLWLV</sequence>
<reference evidence="2 3" key="1">
    <citation type="submission" date="2023-02" db="EMBL/GenBank/DDBJ databases">
        <title>LHISI_Scaffold_Assembly.</title>
        <authorList>
            <person name="Stuart O.P."/>
            <person name="Cleave R."/>
            <person name="Magrath M.J.L."/>
            <person name="Mikheyev A.S."/>
        </authorList>
    </citation>
    <scope>NUCLEOTIDE SEQUENCE [LARGE SCALE GENOMIC DNA]</scope>
    <source>
        <strain evidence="2">Daus_M_001</strain>
        <tissue evidence="2">Leg muscle</tissue>
    </source>
</reference>
<evidence type="ECO:0000313" key="3">
    <source>
        <dbReference type="Proteomes" id="UP001159363"/>
    </source>
</evidence>
<evidence type="ECO:0000313" key="2">
    <source>
        <dbReference type="EMBL" id="KAJ8873175.1"/>
    </source>
</evidence>